<comment type="similarity">
    <text evidence="2">Belongs to the EamA transporter family.</text>
</comment>
<dbReference type="OrthoDB" id="9805239at2"/>
<feature type="transmembrane region" description="Helical" evidence="6">
    <location>
        <begin position="35"/>
        <end position="56"/>
    </location>
</feature>
<evidence type="ECO:0000256" key="1">
    <source>
        <dbReference type="ARBA" id="ARBA00004141"/>
    </source>
</evidence>
<feature type="transmembrane region" description="Helical" evidence="6">
    <location>
        <begin position="216"/>
        <end position="235"/>
    </location>
</feature>
<feature type="transmembrane region" description="Helical" evidence="6">
    <location>
        <begin position="272"/>
        <end position="292"/>
    </location>
</feature>
<gene>
    <name evidence="8" type="ORF">C7379_10234</name>
</gene>
<accession>A0A2U0ULL9</accession>
<feature type="transmembrane region" description="Helical" evidence="6">
    <location>
        <begin position="156"/>
        <end position="175"/>
    </location>
</feature>
<dbReference type="InterPro" id="IPR000620">
    <property type="entry name" value="EamA_dom"/>
</dbReference>
<keyword evidence="3 6" id="KW-0812">Transmembrane</keyword>
<dbReference type="SUPFAM" id="SSF103481">
    <property type="entry name" value="Multidrug resistance efflux transporter EmrE"/>
    <property type="match status" value="2"/>
</dbReference>
<dbReference type="GO" id="GO:0016020">
    <property type="term" value="C:membrane"/>
    <property type="evidence" value="ECO:0007669"/>
    <property type="project" value="UniProtKB-SubCell"/>
</dbReference>
<dbReference type="PANTHER" id="PTHR32322:SF2">
    <property type="entry name" value="EAMA DOMAIN-CONTAINING PROTEIN"/>
    <property type="match status" value="1"/>
</dbReference>
<sequence>MKRNCNWLYHLITIIVVLIWGCTFVNSKVLLMNGMAAHEIFFLRFLFAYFCVWAISPRRLWANNVKDELLLALLGVTGGSLYFVSENEAVRIDYVTNVAFIVCTAPLLTTILALVFLRSVKATRDIVLGAVLAVTGVALVVFNGQFVLRLNPWGDILALTAAFCWAIYSLLLRRLAGYNVVFVTRKVFFYGLVTVLPMFMVRPWSFPLGNLTQTIIWGNLLFLSFVSSFGCYVLWSWTSKKLGAIKVSNYIYLNPVSTIVFSALVLNETMTWLAWIGSAMILVAVYISNQGVPSLHIHGHK</sequence>
<comment type="subcellular location">
    <subcellularLocation>
        <location evidence="1">Membrane</location>
        <topology evidence="1">Multi-pass membrane protein</topology>
    </subcellularLocation>
</comment>
<evidence type="ECO:0000259" key="7">
    <source>
        <dbReference type="Pfam" id="PF00892"/>
    </source>
</evidence>
<feature type="transmembrane region" description="Helical" evidence="6">
    <location>
        <begin position="97"/>
        <end position="117"/>
    </location>
</feature>
<dbReference type="InterPro" id="IPR050638">
    <property type="entry name" value="AA-Vitamin_Transporters"/>
</dbReference>
<evidence type="ECO:0000256" key="2">
    <source>
        <dbReference type="ARBA" id="ARBA00007362"/>
    </source>
</evidence>
<dbReference type="Proteomes" id="UP000245870">
    <property type="component" value="Unassembled WGS sequence"/>
</dbReference>
<keyword evidence="5 6" id="KW-0472">Membrane</keyword>
<evidence type="ECO:0000256" key="3">
    <source>
        <dbReference type="ARBA" id="ARBA00022692"/>
    </source>
</evidence>
<keyword evidence="9" id="KW-1185">Reference proteome</keyword>
<evidence type="ECO:0000256" key="4">
    <source>
        <dbReference type="ARBA" id="ARBA00022989"/>
    </source>
</evidence>
<dbReference type="RefSeq" id="WP_116615626.1">
    <property type="nucleotide sequence ID" value="NZ_QENY01000002.1"/>
</dbReference>
<feature type="domain" description="EamA" evidence="7">
    <location>
        <begin position="10"/>
        <end position="141"/>
    </location>
</feature>
<protein>
    <submittedName>
        <fullName evidence="8">Drug/metabolite transporter (DMT)-like permease</fullName>
    </submittedName>
</protein>
<feature type="domain" description="EamA" evidence="7">
    <location>
        <begin position="153"/>
        <end position="288"/>
    </location>
</feature>
<dbReference type="Pfam" id="PF00892">
    <property type="entry name" value="EamA"/>
    <property type="match status" value="2"/>
</dbReference>
<feature type="transmembrane region" description="Helical" evidence="6">
    <location>
        <begin position="126"/>
        <end position="144"/>
    </location>
</feature>
<dbReference type="PANTHER" id="PTHR32322">
    <property type="entry name" value="INNER MEMBRANE TRANSPORTER"/>
    <property type="match status" value="1"/>
</dbReference>
<feature type="transmembrane region" description="Helical" evidence="6">
    <location>
        <begin position="7"/>
        <end position="29"/>
    </location>
</feature>
<feature type="transmembrane region" description="Helical" evidence="6">
    <location>
        <begin position="247"/>
        <end position="266"/>
    </location>
</feature>
<evidence type="ECO:0000256" key="5">
    <source>
        <dbReference type="ARBA" id="ARBA00023136"/>
    </source>
</evidence>
<organism evidence="8 9">
    <name type="scientific">Hallella colorans</name>
    <dbReference type="NCBI Taxonomy" id="1703337"/>
    <lineage>
        <taxon>Bacteria</taxon>
        <taxon>Pseudomonadati</taxon>
        <taxon>Bacteroidota</taxon>
        <taxon>Bacteroidia</taxon>
        <taxon>Bacteroidales</taxon>
        <taxon>Prevotellaceae</taxon>
        <taxon>Hallella</taxon>
    </lineage>
</organism>
<evidence type="ECO:0000256" key="6">
    <source>
        <dbReference type="SAM" id="Phobius"/>
    </source>
</evidence>
<feature type="transmembrane region" description="Helical" evidence="6">
    <location>
        <begin position="187"/>
        <end position="204"/>
    </location>
</feature>
<keyword evidence="4 6" id="KW-1133">Transmembrane helix</keyword>
<dbReference type="AlphaFoldDB" id="A0A2U0ULL9"/>
<dbReference type="InterPro" id="IPR037185">
    <property type="entry name" value="EmrE-like"/>
</dbReference>
<name>A0A2U0ULL9_9BACT</name>
<evidence type="ECO:0000313" key="9">
    <source>
        <dbReference type="Proteomes" id="UP000245870"/>
    </source>
</evidence>
<dbReference type="EMBL" id="QENY01000002">
    <property type="protein sequence ID" value="PVX58516.1"/>
    <property type="molecule type" value="Genomic_DNA"/>
</dbReference>
<proteinExistence type="inferred from homology"/>
<evidence type="ECO:0000313" key="8">
    <source>
        <dbReference type="EMBL" id="PVX58516.1"/>
    </source>
</evidence>
<comment type="caution">
    <text evidence="8">The sequence shown here is derived from an EMBL/GenBank/DDBJ whole genome shotgun (WGS) entry which is preliminary data.</text>
</comment>
<reference evidence="8 9" key="1">
    <citation type="submission" date="2018-05" db="EMBL/GenBank/DDBJ databases">
        <title>Genomic Encyclopedia of Type Strains, Phase IV (KMG-IV): sequencing the most valuable type-strain genomes for metagenomic binning, comparative biology and taxonomic classification.</title>
        <authorList>
            <person name="Goeker M."/>
        </authorList>
    </citation>
    <scope>NUCLEOTIDE SEQUENCE [LARGE SCALE GENOMIC DNA]</scope>
    <source>
        <strain evidence="8 9">DSM 100333</strain>
    </source>
</reference>
<feature type="transmembrane region" description="Helical" evidence="6">
    <location>
        <begin position="68"/>
        <end position="85"/>
    </location>
</feature>